<dbReference type="RefSeq" id="WP_083536448.1">
    <property type="nucleotide sequence ID" value="NZ_CP011971.1"/>
</dbReference>
<evidence type="ECO:0000256" key="7">
    <source>
        <dbReference type="SAM" id="Phobius"/>
    </source>
</evidence>
<dbReference type="EMBL" id="CP011971">
    <property type="protein sequence ID" value="AMN46375.1"/>
    <property type="molecule type" value="Genomic_DNA"/>
</dbReference>
<feature type="region of interest" description="Disordered" evidence="6">
    <location>
        <begin position="463"/>
        <end position="483"/>
    </location>
</feature>
<proteinExistence type="inferred from homology"/>
<dbReference type="SMART" id="SM00283">
    <property type="entry name" value="MA"/>
    <property type="match status" value="1"/>
</dbReference>
<keyword evidence="7" id="KW-0812">Transmembrane</keyword>
<dbReference type="Proteomes" id="UP000070250">
    <property type="component" value="Chromosome"/>
</dbReference>
<evidence type="ECO:0000313" key="11">
    <source>
        <dbReference type="Proteomes" id="UP000070250"/>
    </source>
</evidence>
<dbReference type="InterPro" id="IPR003660">
    <property type="entry name" value="HAMP_dom"/>
</dbReference>
<name>A0A127F9U2_STEDE</name>
<dbReference type="InterPro" id="IPR051310">
    <property type="entry name" value="MCP_chemotaxis"/>
</dbReference>
<dbReference type="PANTHER" id="PTHR43531">
    <property type="entry name" value="PROTEIN ICFG"/>
    <property type="match status" value="1"/>
</dbReference>
<dbReference type="GO" id="GO:0004888">
    <property type="term" value="F:transmembrane signaling receptor activity"/>
    <property type="evidence" value="ECO:0007669"/>
    <property type="project" value="InterPro"/>
</dbReference>
<feature type="region of interest" description="Disordered" evidence="6">
    <location>
        <begin position="283"/>
        <end position="305"/>
    </location>
</feature>
<evidence type="ECO:0000259" key="8">
    <source>
        <dbReference type="PROSITE" id="PS50111"/>
    </source>
</evidence>
<evidence type="ECO:0000256" key="3">
    <source>
        <dbReference type="ARBA" id="ARBA00023224"/>
    </source>
</evidence>
<evidence type="ECO:0000256" key="1">
    <source>
        <dbReference type="ARBA" id="ARBA00004370"/>
    </source>
</evidence>
<keyword evidence="11" id="KW-1185">Reference proteome</keyword>
<keyword evidence="7" id="KW-1133">Transmembrane helix</keyword>
<evidence type="ECO:0000313" key="10">
    <source>
        <dbReference type="EMBL" id="AMN46375.1"/>
    </source>
</evidence>
<dbReference type="Pfam" id="PF12729">
    <property type="entry name" value="4HB_MCP_1"/>
    <property type="match status" value="1"/>
</dbReference>
<feature type="domain" description="Methyl-accepting transducer" evidence="8">
    <location>
        <begin position="268"/>
        <end position="483"/>
    </location>
</feature>
<dbReference type="FunFam" id="1.10.287.950:FF:000001">
    <property type="entry name" value="Methyl-accepting chemotaxis sensory transducer"/>
    <property type="match status" value="1"/>
</dbReference>
<gene>
    <name evidence="10" type="ORF">ACG33_04485</name>
</gene>
<feature type="compositionally biased region" description="Low complexity" evidence="6">
    <location>
        <begin position="469"/>
        <end position="483"/>
    </location>
</feature>
<dbReference type="PRINTS" id="PR00260">
    <property type="entry name" value="CHEMTRNSDUCR"/>
</dbReference>
<comment type="similarity">
    <text evidence="4">Belongs to the methyl-accepting chemotaxis (MCP) protein family.</text>
</comment>
<comment type="subcellular location">
    <subcellularLocation>
        <location evidence="1">Membrane</location>
    </subcellularLocation>
</comment>
<dbReference type="AlphaFoldDB" id="A0A127F9U2"/>
<dbReference type="PROSITE" id="PS50885">
    <property type="entry name" value="HAMP"/>
    <property type="match status" value="1"/>
</dbReference>
<evidence type="ECO:0000256" key="2">
    <source>
        <dbReference type="ARBA" id="ARBA00022500"/>
    </source>
</evidence>
<dbReference type="Pfam" id="PF00015">
    <property type="entry name" value="MCPsignal"/>
    <property type="match status" value="1"/>
</dbReference>
<dbReference type="PATRIC" id="fig|465721.4.peg.959"/>
<organism evidence="10 11">
    <name type="scientific">Steroidobacter denitrificans</name>
    <dbReference type="NCBI Taxonomy" id="465721"/>
    <lineage>
        <taxon>Bacteria</taxon>
        <taxon>Pseudomonadati</taxon>
        <taxon>Pseudomonadota</taxon>
        <taxon>Gammaproteobacteria</taxon>
        <taxon>Steroidobacterales</taxon>
        <taxon>Steroidobacteraceae</taxon>
        <taxon>Steroidobacter</taxon>
    </lineage>
</organism>
<protein>
    <submittedName>
        <fullName evidence="10">Histidine kinase</fullName>
    </submittedName>
</protein>
<feature type="transmembrane region" description="Helical" evidence="7">
    <location>
        <begin position="190"/>
        <end position="209"/>
    </location>
</feature>
<dbReference type="SMART" id="SM00304">
    <property type="entry name" value="HAMP"/>
    <property type="match status" value="1"/>
</dbReference>
<dbReference type="GO" id="GO:0006935">
    <property type="term" value="P:chemotaxis"/>
    <property type="evidence" value="ECO:0007669"/>
    <property type="project" value="UniProtKB-KW"/>
</dbReference>
<dbReference type="GO" id="GO:0005886">
    <property type="term" value="C:plasma membrane"/>
    <property type="evidence" value="ECO:0007669"/>
    <property type="project" value="TreeGrafter"/>
</dbReference>
<keyword evidence="3 5" id="KW-0807">Transducer</keyword>
<evidence type="ECO:0000256" key="5">
    <source>
        <dbReference type="PROSITE-ProRule" id="PRU00284"/>
    </source>
</evidence>
<dbReference type="InterPro" id="IPR024478">
    <property type="entry name" value="HlyB_4HB_MCP"/>
</dbReference>
<reference evidence="10 11" key="1">
    <citation type="submission" date="2015-06" db="EMBL/GenBank/DDBJ databases">
        <title>A Comprehensive Approach to Explore the Metabolic and Phylogenetic Diversity of Bacterial Steroid Degradation in the Environment: Testosterone as an Example.</title>
        <authorList>
            <person name="Yang F.-C."/>
            <person name="Chen Y.-L."/>
            <person name="Yu C.-P."/>
            <person name="Tang S.-L."/>
            <person name="Wang P.-H."/>
            <person name="Ismail W."/>
            <person name="Wang C.-H."/>
            <person name="Yang C.-Y."/>
            <person name="Chiang Y.-R."/>
        </authorList>
    </citation>
    <scope>NUCLEOTIDE SEQUENCE [LARGE SCALE GENOMIC DNA]</scope>
    <source>
        <strain evidence="10 11">DSM 18526</strain>
    </source>
</reference>
<evidence type="ECO:0000256" key="6">
    <source>
        <dbReference type="SAM" id="MobiDB-lite"/>
    </source>
</evidence>
<dbReference type="InterPro" id="IPR004090">
    <property type="entry name" value="Chemotax_Me-accpt_rcpt"/>
</dbReference>
<sequence length="569" mass="61056">MLKNMKVGMRLSVAFALVLLLLGAVSMLSEQRLEQIKLATDQIVNDRYPKIVALNQITRNIDAMDLALRDSLLTTDREQMKNRIAAMDTMTAQITKAYEYLEGVEHLAEDRQQLEIINAARIPYVKLRASIMEKLLAGQREASTIEVQTQLQPLQDAYSAALRKLVDMQGELMQADSDSVAAVYVQSRKIVLLLSGVAAVLALLAAVWVTRSITRPLTDAAQVAKRMADGDLTMRIQSTSKDEAGLLLAAMGVMVDKLSQVIGEVRSASDHLSAASEEVSATAQSLSQSATEQSASVEETSASVEQMRASIGQNTENSKVTDQMATKAAGEAIEGGEAVGRTVDAMKQIAQKISIIDDIAYQTNLLALNAAIEAARAGEHGKGFAVVAAEVRKLAERSQVAAQEIGEVASSSVQLAEKAGELLDEMVPSIKRTSELVQEITAASQEQSSGVSQINTAMNQLSQLTEQNASSSEELASTAEEMSSQAQQLQAAMAFFRVDVDGVARTVTPAAKPEPAARHFKDVSKHASIARHASEQLQPQPLAAMAAYGNGKANGQGNGVLNEHHFVRF</sequence>
<dbReference type="Pfam" id="PF00672">
    <property type="entry name" value="HAMP"/>
    <property type="match status" value="1"/>
</dbReference>
<dbReference type="CDD" id="cd06225">
    <property type="entry name" value="HAMP"/>
    <property type="match status" value="1"/>
</dbReference>
<feature type="domain" description="HAMP" evidence="9">
    <location>
        <begin position="211"/>
        <end position="263"/>
    </location>
</feature>
<dbReference type="KEGG" id="sdf:ACG33_04485"/>
<dbReference type="STRING" id="465721.ACG33_04485"/>
<dbReference type="OrthoDB" id="8724574at2"/>
<dbReference type="PROSITE" id="PS50111">
    <property type="entry name" value="CHEMOTAXIS_TRANSDUC_2"/>
    <property type="match status" value="1"/>
</dbReference>
<dbReference type="Gene3D" id="1.10.287.950">
    <property type="entry name" value="Methyl-accepting chemotaxis protein"/>
    <property type="match status" value="1"/>
</dbReference>
<keyword evidence="7" id="KW-0472">Membrane</keyword>
<dbReference type="SUPFAM" id="SSF58104">
    <property type="entry name" value="Methyl-accepting chemotaxis protein (MCP) signaling domain"/>
    <property type="match status" value="1"/>
</dbReference>
<accession>A0A127F9U2</accession>
<dbReference type="GO" id="GO:0007165">
    <property type="term" value="P:signal transduction"/>
    <property type="evidence" value="ECO:0007669"/>
    <property type="project" value="UniProtKB-KW"/>
</dbReference>
<dbReference type="PANTHER" id="PTHR43531:SF11">
    <property type="entry name" value="METHYL-ACCEPTING CHEMOTAXIS PROTEIN 3"/>
    <property type="match status" value="1"/>
</dbReference>
<keyword evidence="10" id="KW-0418">Kinase</keyword>
<dbReference type="InterPro" id="IPR047347">
    <property type="entry name" value="YvaQ-like_sensor"/>
</dbReference>
<dbReference type="CDD" id="cd19411">
    <property type="entry name" value="MCP2201-like_sensor"/>
    <property type="match status" value="1"/>
</dbReference>
<evidence type="ECO:0000256" key="4">
    <source>
        <dbReference type="ARBA" id="ARBA00029447"/>
    </source>
</evidence>
<keyword evidence="2" id="KW-0145">Chemotaxis</keyword>
<evidence type="ECO:0000259" key="9">
    <source>
        <dbReference type="PROSITE" id="PS50885"/>
    </source>
</evidence>
<keyword evidence="10" id="KW-0808">Transferase</keyword>
<dbReference type="GO" id="GO:0016301">
    <property type="term" value="F:kinase activity"/>
    <property type="evidence" value="ECO:0007669"/>
    <property type="project" value="UniProtKB-KW"/>
</dbReference>
<dbReference type="InterPro" id="IPR004089">
    <property type="entry name" value="MCPsignal_dom"/>
</dbReference>